<feature type="non-terminal residue" evidence="1">
    <location>
        <position position="1"/>
    </location>
</feature>
<comment type="caution">
    <text evidence="1">The sequence shown here is derived from an EMBL/GenBank/DDBJ whole genome shotgun (WGS) entry which is preliminary data.</text>
</comment>
<name>A0AAD9J6G0_9ANNE</name>
<evidence type="ECO:0000313" key="1">
    <source>
        <dbReference type="EMBL" id="KAK2147032.1"/>
    </source>
</evidence>
<reference evidence="1" key="1">
    <citation type="journal article" date="2023" name="Mol. Biol. Evol.">
        <title>Third-Generation Sequencing Reveals the Adaptive Role of the Epigenome in Three Deep-Sea Polychaetes.</title>
        <authorList>
            <person name="Perez M."/>
            <person name="Aroh O."/>
            <person name="Sun Y."/>
            <person name="Lan Y."/>
            <person name="Juniper S.K."/>
            <person name="Young C.R."/>
            <person name="Angers B."/>
            <person name="Qian P.Y."/>
        </authorList>
    </citation>
    <scope>NUCLEOTIDE SEQUENCE</scope>
    <source>
        <strain evidence="1">P08H-3</strain>
    </source>
</reference>
<dbReference type="Proteomes" id="UP001208570">
    <property type="component" value="Unassembled WGS sequence"/>
</dbReference>
<dbReference type="AlphaFoldDB" id="A0AAD9J6G0"/>
<protein>
    <submittedName>
        <fullName evidence="1">Uncharacterized protein</fullName>
    </submittedName>
</protein>
<accession>A0AAD9J6G0</accession>
<keyword evidence="2" id="KW-1185">Reference proteome</keyword>
<dbReference type="EMBL" id="JAODUP010000573">
    <property type="protein sequence ID" value="KAK2147032.1"/>
    <property type="molecule type" value="Genomic_DNA"/>
</dbReference>
<sequence length="70" mass="7669">MLYHLEDIMSQKLKFTRPKILLLGAEGVGKTGKCVVMVLNVSNRCVVMVLNVSNRCVVMMLNVSNRCGGG</sequence>
<proteinExistence type="predicted"/>
<gene>
    <name evidence="1" type="ORF">LSH36_573g05028</name>
</gene>
<organism evidence="1 2">
    <name type="scientific">Paralvinella palmiformis</name>
    <dbReference type="NCBI Taxonomy" id="53620"/>
    <lineage>
        <taxon>Eukaryota</taxon>
        <taxon>Metazoa</taxon>
        <taxon>Spiralia</taxon>
        <taxon>Lophotrochozoa</taxon>
        <taxon>Annelida</taxon>
        <taxon>Polychaeta</taxon>
        <taxon>Sedentaria</taxon>
        <taxon>Canalipalpata</taxon>
        <taxon>Terebellida</taxon>
        <taxon>Terebelliformia</taxon>
        <taxon>Alvinellidae</taxon>
        <taxon>Paralvinella</taxon>
    </lineage>
</organism>
<evidence type="ECO:0000313" key="2">
    <source>
        <dbReference type="Proteomes" id="UP001208570"/>
    </source>
</evidence>